<feature type="compositionally biased region" description="Basic and acidic residues" evidence="6">
    <location>
        <begin position="1"/>
        <end position="16"/>
    </location>
</feature>
<dbReference type="InterPro" id="IPR052027">
    <property type="entry name" value="PspC"/>
</dbReference>
<evidence type="ECO:0000256" key="6">
    <source>
        <dbReference type="SAM" id="MobiDB-lite"/>
    </source>
</evidence>
<comment type="subcellular location">
    <subcellularLocation>
        <location evidence="1">Cell membrane</location>
        <topology evidence="1">Single-pass membrane protein</topology>
    </subcellularLocation>
</comment>
<feature type="transmembrane region" description="Helical" evidence="7">
    <location>
        <begin position="516"/>
        <end position="537"/>
    </location>
</feature>
<dbReference type="Proteomes" id="UP000578449">
    <property type="component" value="Unassembled WGS sequence"/>
</dbReference>
<dbReference type="Pfam" id="PF04024">
    <property type="entry name" value="PspC"/>
    <property type="match status" value="1"/>
</dbReference>
<feature type="compositionally biased region" description="Pro residues" evidence="6">
    <location>
        <begin position="290"/>
        <end position="300"/>
    </location>
</feature>
<dbReference type="AlphaFoldDB" id="A0A840PK73"/>
<evidence type="ECO:0000313" key="10">
    <source>
        <dbReference type="Proteomes" id="UP000578449"/>
    </source>
</evidence>
<comment type="caution">
    <text evidence="9">The sequence shown here is derived from an EMBL/GenBank/DDBJ whole genome shotgun (WGS) entry which is preliminary data.</text>
</comment>
<evidence type="ECO:0000256" key="1">
    <source>
        <dbReference type="ARBA" id="ARBA00004162"/>
    </source>
</evidence>
<keyword evidence="5 7" id="KW-0472">Membrane</keyword>
<keyword evidence="10" id="KW-1185">Reference proteome</keyword>
<feature type="compositionally biased region" description="Basic and acidic residues" evidence="6">
    <location>
        <begin position="420"/>
        <end position="443"/>
    </location>
</feature>
<feature type="compositionally biased region" description="Low complexity" evidence="6">
    <location>
        <begin position="301"/>
        <end position="318"/>
    </location>
</feature>
<reference evidence="9 10" key="1">
    <citation type="submission" date="2020-08" db="EMBL/GenBank/DDBJ databases">
        <title>Genomic Encyclopedia of Type Strains, Phase IV (KMG-IV): sequencing the most valuable type-strain genomes for metagenomic binning, comparative biology and taxonomic classification.</title>
        <authorList>
            <person name="Goeker M."/>
        </authorList>
    </citation>
    <scope>NUCLEOTIDE SEQUENCE [LARGE SCALE GENOMIC DNA]</scope>
    <source>
        <strain evidence="9 10">DSM 45615</strain>
    </source>
</reference>
<feature type="transmembrane region" description="Helical" evidence="7">
    <location>
        <begin position="543"/>
        <end position="563"/>
    </location>
</feature>
<feature type="compositionally biased region" description="Low complexity" evidence="6">
    <location>
        <begin position="461"/>
        <end position="471"/>
    </location>
</feature>
<keyword evidence="4 7" id="KW-1133">Transmembrane helix</keyword>
<evidence type="ECO:0000256" key="5">
    <source>
        <dbReference type="ARBA" id="ARBA00023136"/>
    </source>
</evidence>
<dbReference type="EMBL" id="JACHGN010000029">
    <property type="protein sequence ID" value="MBB5139316.1"/>
    <property type="molecule type" value="Genomic_DNA"/>
</dbReference>
<dbReference type="InterPro" id="IPR007168">
    <property type="entry name" value="Phageshock_PspC_N"/>
</dbReference>
<accession>A0A840PK73</accession>
<gene>
    <name evidence="9" type="ORF">HNP84_009079</name>
</gene>
<feature type="region of interest" description="Disordered" evidence="6">
    <location>
        <begin position="459"/>
        <end position="512"/>
    </location>
</feature>
<protein>
    <submittedName>
        <fullName evidence="9">Phage shock protein PspC (Stress-responsive transcriptional regulator)</fullName>
    </submittedName>
</protein>
<feature type="region of interest" description="Disordered" evidence="6">
    <location>
        <begin position="1"/>
        <end position="105"/>
    </location>
</feature>
<evidence type="ECO:0000313" key="9">
    <source>
        <dbReference type="EMBL" id="MBB5139316.1"/>
    </source>
</evidence>
<dbReference type="PANTHER" id="PTHR33885:SF3">
    <property type="entry name" value="PHAGE SHOCK PROTEIN C"/>
    <property type="match status" value="1"/>
</dbReference>
<dbReference type="GO" id="GO:0005886">
    <property type="term" value="C:plasma membrane"/>
    <property type="evidence" value="ECO:0007669"/>
    <property type="project" value="UniProtKB-SubCell"/>
</dbReference>
<feature type="compositionally biased region" description="Pro residues" evidence="6">
    <location>
        <begin position="323"/>
        <end position="345"/>
    </location>
</feature>
<feature type="compositionally biased region" description="Gly residues" evidence="6">
    <location>
        <begin position="71"/>
        <end position="88"/>
    </location>
</feature>
<feature type="compositionally biased region" description="Basic and acidic residues" evidence="6">
    <location>
        <begin position="89"/>
        <end position="105"/>
    </location>
</feature>
<feature type="region of interest" description="Disordered" evidence="6">
    <location>
        <begin position="249"/>
        <end position="446"/>
    </location>
</feature>
<feature type="transmembrane region" description="Helical" evidence="7">
    <location>
        <begin position="140"/>
        <end position="166"/>
    </location>
</feature>
<evidence type="ECO:0000259" key="8">
    <source>
        <dbReference type="Pfam" id="PF04024"/>
    </source>
</evidence>
<feature type="transmembrane region" description="Helical" evidence="7">
    <location>
        <begin position="187"/>
        <end position="211"/>
    </location>
</feature>
<feature type="compositionally biased region" description="Basic and acidic residues" evidence="6">
    <location>
        <begin position="52"/>
        <end position="67"/>
    </location>
</feature>
<feature type="transmembrane region" description="Helical" evidence="7">
    <location>
        <begin position="217"/>
        <end position="240"/>
    </location>
</feature>
<keyword evidence="3 7" id="KW-0812">Transmembrane</keyword>
<dbReference type="RefSeq" id="WP_185056155.1">
    <property type="nucleotide sequence ID" value="NZ_BAABIX010000029.1"/>
</dbReference>
<feature type="transmembrane region" description="Helical" evidence="7">
    <location>
        <begin position="570"/>
        <end position="589"/>
    </location>
</feature>
<evidence type="ECO:0000256" key="7">
    <source>
        <dbReference type="SAM" id="Phobius"/>
    </source>
</evidence>
<feature type="domain" description="Phage shock protein PspC N-terminal" evidence="8">
    <location>
        <begin position="116"/>
        <end position="168"/>
    </location>
</feature>
<sequence length="715" mass="72957">MTDTGKDEAREEDIPRRPVPPATPAPHQVPEGTGAHDVGPGAQDVGAGAHDMGADGRGAEGGAHDRAGAGSEAGAGGETGRGGDAGGRAGRERRGGAEKEKAAEKPRVSLAGRIVARSAEGRMLTGVCSGLGRFCGIDPVLIRVAFAVLVLGSGIGIILYLAAFLLMRDTDESPGYLEQWTRREFDAETVMALLCGVFAFGLIINLASGGIGPGTVVVGTTMALVLLAAHAGGVDVLALARSLPERLVGKRGTRRTPQPGPAPVYGPMAGFSQAPSAPQPRKAPQTRNAPPAPSAPPAPGAPWAGSGPQAPGTAHAPGMAGGPPAPHGPYAPPAPAGPPHGPAPRPWAGTPRPQAATGPTQQVSAAFLQPPAAPPQEPKTAEYVAPGQDAPGQDTAAQDPAVQDTPAQDAPAQDTSAQDTAERDTAERDRQERSEPGARDEPGARPYRWSAALHGSYDSSGAPYAPRGPYAPREPYPAPAAYQPLDPRRRAPYHSPYAYAPPVTAPRPRQRRPKSYIGTITVLLAIIVGGIVMAAQSASGQPVSAPVVGGAVLLTIGAGLLVATWFGRGAGLVVAGALVTLGVVASSTVTDVPRTVGSYSWSPVTVAEAMLPHRVGIGEGNLDLTDLELPPGSRVEVSGSVSVGEFTVTVPPDVRVAVRAKSRVGDVKIEHSVRGGPEVSVNTVLEPEVRPRGEVATIVLDLRAGVGDVEVRRAA</sequence>
<name>A0A840PK73_9ACTN</name>
<evidence type="ECO:0000256" key="4">
    <source>
        <dbReference type="ARBA" id="ARBA00022989"/>
    </source>
</evidence>
<keyword evidence="2" id="KW-1003">Cell membrane</keyword>
<proteinExistence type="predicted"/>
<feature type="compositionally biased region" description="Low complexity" evidence="6">
    <location>
        <begin position="493"/>
        <end position="502"/>
    </location>
</feature>
<evidence type="ECO:0000256" key="3">
    <source>
        <dbReference type="ARBA" id="ARBA00022692"/>
    </source>
</evidence>
<evidence type="ECO:0000256" key="2">
    <source>
        <dbReference type="ARBA" id="ARBA00022475"/>
    </source>
</evidence>
<organism evidence="9 10">
    <name type="scientific">Thermocatellispora tengchongensis</name>
    <dbReference type="NCBI Taxonomy" id="1073253"/>
    <lineage>
        <taxon>Bacteria</taxon>
        <taxon>Bacillati</taxon>
        <taxon>Actinomycetota</taxon>
        <taxon>Actinomycetes</taxon>
        <taxon>Streptosporangiales</taxon>
        <taxon>Streptosporangiaceae</taxon>
        <taxon>Thermocatellispora</taxon>
    </lineage>
</organism>
<dbReference type="PANTHER" id="PTHR33885">
    <property type="entry name" value="PHAGE SHOCK PROTEIN C"/>
    <property type="match status" value="1"/>
</dbReference>